<dbReference type="OrthoDB" id="2085807at2"/>
<feature type="transmembrane region" description="Helical" evidence="1">
    <location>
        <begin position="444"/>
        <end position="462"/>
    </location>
</feature>
<organism evidence="2 3">
    <name type="scientific">Thomasclavelia cocleata</name>
    <dbReference type="NCBI Taxonomy" id="69824"/>
    <lineage>
        <taxon>Bacteria</taxon>
        <taxon>Bacillati</taxon>
        <taxon>Bacillota</taxon>
        <taxon>Erysipelotrichia</taxon>
        <taxon>Erysipelotrichales</taxon>
        <taxon>Coprobacillaceae</taxon>
        <taxon>Thomasclavelia</taxon>
    </lineage>
</organism>
<evidence type="ECO:0000313" key="3">
    <source>
        <dbReference type="Proteomes" id="UP000198558"/>
    </source>
</evidence>
<dbReference type="NCBIfam" id="TIGR04370">
    <property type="entry name" value="glyco_rpt_poly"/>
    <property type="match status" value="1"/>
</dbReference>
<feature type="transmembrane region" description="Helical" evidence="1">
    <location>
        <begin position="333"/>
        <end position="352"/>
    </location>
</feature>
<feature type="transmembrane region" description="Helical" evidence="1">
    <location>
        <begin position="148"/>
        <end position="170"/>
    </location>
</feature>
<feature type="transmembrane region" description="Helical" evidence="1">
    <location>
        <begin position="108"/>
        <end position="127"/>
    </location>
</feature>
<keyword evidence="1" id="KW-1133">Transmembrane helix</keyword>
<keyword evidence="1" id="KW-0812">Transmembrane</keyword>
<dbReference type="RefSeq" id="WP_092352628.1">
    <property type="nucleotide sequence ID" value="NZ_CAOJGJ010000011.1"/>
</dbReference>
<protein>
    <submittedName>
        <fullName evidence="2">Oligosaccharide repeat unit polymerase</fullName>
    </submittedName>
</protein>
<feature type="transmembrane region" description="Helical" evidence="1">
    <location>
        <begin position="419"/>
        <end position="438"/>
    </location>
</feature>
<name>A0A1I0D7M7_9FIRM</name>
<gene>
    <name evidence="2" type="ORF">SAMN04489758_10549</name>
</gene>
<proteinExistence type="predicted"/>
<evidence type="ECO:0000256" key="1">
    <source>
        <dbReference type="SAM" id="Phobius"/>
    </source>
</evidence>
<dbReference type="AlphaFoldDB" id="A0A1I0D7M7"/>
<feature type="transmembrane region" description="Helical" evidence="1">
    <location>
        <begin position="386"/>
        <end position="407"/>
    </location>
</feature>
<dbReference type="EMBL" id="FOIN01000005">
    <property type="protein sequence ID" value="SET28071.1"/>
    <property type="molecule type" value="Genomic_DNA"/>
</dbReference>
<dbReference type="InterPro" id="IPR029468">
    <property type="entry name" value="O-ag_pol_Wzy"/>
</dbReference>
<keyword evidence="1" id="KW-0472">Membrane</keyword>
<reference evidence="3" key="1">
    <citation type="submission" date="2016-10" db="EMBL/GenBank/DDBJ databases">
        <authorList>
            <person name="Varghese N."/>
            <person name="Submissions S."/>
        </authorList>
    </citation>
    <scope>NUCLEOTIDE SEQUENCE [LARGE SCALE GENOMIC DNA]</scope>
    <source>
        <strain evidence="3">DSM 1551</strain>
    </source>
</reference>
<dbReference type="Proteomes" id="UP000198558">
    <property type="component" value="Unassembled WGS sequence"/>
</dbReference>
<feature type="transmembrane region" description="Helical" evidence="1">
    <location>
        <begin position="269"/>
        <end position="286"/>
    </location>
</feature>
<feature type="transmembrane region" description="Helical" evidence="1">
    <location>
        <begin position="67"/>
        <end position="88"/>
    </location>
</feature>
<keyword evidence="3" id="KW-1185">Reference proteome</keyword>
<dbReference type="GeneID" id="78287776"/>
<evidence type="ECO:0000313" key="2">
    <source>
        <dbReference type="EMBL" id="SET28071.1"/>
    </source>
</evidence>
<feature type="transmembrane region" description="Helical" evidence="1">
    <location>
        <begin position="39"/>
        <end position="60"/>
    </location>
</feature>
<sequence>MFKIKKNNLIIFLFVLFCINLYIIFFFQNNISVILKKNLYFDIIYLNISLILLFIIYNCLKLDLIDPLVFVSIIYIMMFFFCPIYDIYTENTIVFGVHDLFDYGISGSFYALLGYIAFIFSYTFFRLKYRKRKSKNIKRMIYINTSRIARIAFIVWCLCFLIEMLIIVIVKGYNISYILTLGFIGENQIQYEFSNSMLGFIDQATRAIVPLYLIYYYFGEKKILKYIMFILNCIIILITGFRYLVVIFVLSVMIFEFILENKRIRIDKILFIGLMLALIISMIGYTRNSMRSGIGSSLEGFTLNTILETIMDNFGIYKCYYAVIKATPNLTPYIFADQMIVYTAILFVPRVLWKGKPGNPGTTVQLYGLNKVAVLSGYAYPCLGEYYYSFGLIGIIFFMGLFGWWMSKTIVKYRKSVRDPFNFMIYSLIVAVTFQLLIRGYTPTNFYLVMVLIIPCILFKKLNKKVVVTNE</sequence>
<dbReference type="Pfam" id="PF14296">
    <property type="entry name" value="O-ag_pol_Wzy"/>
    <property type="match status" value="1"/>
</dbReference>
<feature type="transmembrane region" description="Helical" evidence="1">
    <location>
        <begin position="226"/>
        <end position="257"/>
    </location>
</feature>
<feature type="transmembrane region" description="Helical" evidence="1">
    <location>
        <begin position="9"/>
        <end position="27"/>
    </location>
</feature>
<accession>A0A1I0D7M7</accession>